<feature type="compositionally biased region" description="Pro residues" evidence="1">
    <location>
        <begin position="236"/>
        <end position="247"/>
    </location>
</feature>
<evidence type="ECO:0000256" key="1">
    <source>
        <dbReference type="SAM" id="MobiDB-lite"/>
    </source>
</evidence>
<evidence type="ECO:0000313" key="2">
    <source>
        <dbReference type="EMBL" id="GAA2188834.1"/>
    </source>
</evidence>
<sequence>MSHENELLGSGNANPNRTPSSGTVDTAKEEAGELAHTVQEGASNVAHTAKDEIGNVAEEASMQLHELVAQTTRELNDEASKQQSRLASGLQRAGDDLEAMASSASGGGVAPDLVRQTSEKVARIGDWLDSHEPREVVSEVKAFARRRPGAFIGIAAVAGVVAGRLTRALAANAHEQSSSESSAPAGGTTPARPVTSPSTSTSAPGSSPAAPVSRPVAPAAPPAAPPAPVAPASGQPAPPAPVAPESPLPGVGPGAPGTAPGAPGASRHGDITGGGADGRPNPL</sequence>
<dbReference type="Proteomes" id="UP001501084">
    <property type="component" value="Unassembled WGS sequence"/>
</dbReference>
<organism evidence="2 3">
    <name type="scientific">Leucobacter alluvii</name>
    <dbReference type="NCBI Taxonomy" id="340321"/>
    <lineage>
        <taxon>Bacteria</taxon>
        <taxon>Bacillati</taxon>
        <taxon>Actinomycetota</taxon>
        <taxon>Actinomycetes</taxon>
        <taxon>Micrococcales</taxon>
        <taxon>Microbacteriaceae</taxon>
        <taxon>Leucobacter</taxon>
    </lineage>
</organism>
<protein>
    <recommendedName>
        <fullName evidence="4">DUF3618 domain-containing protein</fullName>
    </recommendedName>
</protein>
<reference evidence="2 3" key="1">
    <citation type="journal article" date="2019" name="Int. J. Syst. Evol. Microbiol.">
        <title>The Global Catalogue of Microorganisms (GCM) 10K type strain sequencing project: providing services to taxonomists for standard genome sequencing and annotation.</title>
        <authorList>
            <consortium name="The Broad Institute Genomics Platform"/>
            <consortium name="The Broad Institute Genome Sequencing Center for Infectious Disease"/>
            <person name="Wu L."/>
            <person name="Ma J."/>
        </authorList>
    </citation>
    <scope>NUCLEOTIDE SEQUENCE [LARGE SCALE GENOMIC DNA]</scope>
    <source>
        <strain evidence="2 3">JCM 14919</strain>
    </source>
</reference>
<comment type="caution">
    <text evidence="2">The sequence shown here is derived from an EMBL/GenBank/DDBJ whole genome shotgun (WGS) entry which is preliminary data.</text>
</comment>
<gene>
    <name evidence="2" type="ORF">GCM10009786_19440</name>
</gene>
<feature type="region of interest" description="Disordered" evidence="1">
    <location>
        <begin position="171"/>
        <end position="283"/>
    </location>
</feature>
<evidence type="ECO:0008006" key="4">
    <source>
        <dbReference type="Google" id="ProtNLM"/>
    </source>
</evidence>
<accession>A0ABN3B6Y1</accession>
<name>A0ABN3B6Y1_9MICO</name>
<dbReference type="RefSeq" id="WP_176698413.1">
    <property type="nucleotide sequence ID" value="NZ_BAAAOP010000007.1"/>
</dbReference>
<feature type="compositionally biased region" description="Pro residues" evidence="1">
    <location>
        <begin position="218"/>
        <end position="229"/>
    </location>
</feature>
<feature type="region of interest" description="Disordered" evidence="1">
    <location>
        <begin position="1"/>
        <end position="115"/>
    </location>
</feature>
<proteinExistence type="predicted"/>
<dbReference type="Gene3D" id="1.10.287.700">
    <property type="entry name" value="Helix hairpin bin"/>
    <property type="match status" value="1"/>
</dbReference>
<feature type="compositionally biased region" description="Low complexity" evidence="1">
    <location>
        <begin position="256"/>
        <end position="265"/>
    </location>
</feature>
<feature type="compositionally biased region" description="Low complexity" evidence="1">
    <location>
        <begin position="188"/>
        <end position="217"/>
    </location>
</feature>
<dbReference type="EMBL" id="BAAAOP010000007">
    <property type="protein sequence ID" value="GAA2188834.1"/>
    <property type="molecule type" value="Genomic_DNA"/>
</dbReference>
<evidence type="ECO:0000313" key="3">
    <source>
        <dbReference type="Proteomes" id="UP001501084"/>
    </source>
</evidence>
<keyword evidence="3" id="KW-1185">Reference proteome</keyword>
<feature type="compositionally biased region" description="Polar residues" evidence="1">
    <location>
        <begin position="11"/>
        <end position="24"/>
    </location>
</feature>